<dbReference type="PROSITE" id="PS00108">
    <property type="entry name" value="PROTEIN_KINASE_ST"/>
    <property type="match status" value="1"/>
</dbReference>
<dbReference type="InterPro" id="IPR051824">
    <property type="entry name" value="LRR_Rcpt-Like_S/T_Kinase"/>
</dbReference>
<dbReference type="InterPro" id="IPR043891">
    <property type="entry name" value="SPARK"/>
</dbReference>
<dbReference type="Gene3D" id="3.30.200.20">
    <property type="entry name" value="Phosphorylase Kinase, domain 1"/>
    <property type="match status" value="1"/>
</dbReference>
<evidence type="ECO:0000256" key="1">
    <source>
        <dbReference type="SAM" id="Phobius"/>
    </source>
</evidence>
<gene>
    <name evidence="4" type="ORF">H6P81_012164</name>
</gene>
<dbReference type="InterPro" id="IPR011009">
    <property type="entry name" value="Kinase-like_dom_sf"/>
</dbReference>
<dbReference type="FunFam" id="3.30.200.20:FF:000610">
    <property type="entry name" value="Cysteine-rich receptor-like protein kinase 40"/>
    <property type="match status" value="1"/>
</dbReference>
<proteinExistence type="predicted"/>
<dbReference type="PROSITE" id="PS50011">
    <property type="entry name" value="PROTEIN_KINASE_DOM"/>
    <property type="match status" value="1"/>
</dbReference>
<accession>A0AAV7EDV1</accession>
<dbReference type="Gene3D" id="1.10.510.10">
    <property type="entry name" value="Transferase(Phosphotransferase) domain 1"/>
    <property type="match status" value="1"/>
</dbReference>
<keyword evidence="2" id="KW-0732">Signal</keyword>
<evidence type="ECO:0000256" key="2">
    <source>
        <dbReference type="SAM" id="SignalP"/>
    </source>
</evidence>
<dbReference type="InterPro" id="IPR008271">
    <property type="entry name" value="Ser/Thr_kinase_AS"/>
</dbReference>
<feature type="chain" id="PRO_5043462406" description="Protein kinase domain-containing protein" evidence="2">
    <location>
        <begin position="28"/>
        <end position="596"/>
    </location>
</feature>
<feature type="signal peptide" evidence="2">
    <location>
        <begin position="1"/>
        <end position="27"/>
    </location>
</feature>
<keyword evidence="5" id="KW-1185">Reference proteome</keyword>
<evidence type="ECO:0000313" key="4">
    <source>
        <dbReference type="EMBL" id="KAG9446036.1"/>
    </source>
</evidence>
<dbReference type="Pfam" id="PF00069">
    <property type="entry name" value="Pkinase"/>
    <property type="match status" value="1"/>
</dbReference>
<sequence>MKSTTIRKLPLPFFLCFVAVICSWVSAQSSSGCSLSFNQYPYKPSGECVSDTETIIAWDSIPTTRCCRNALNTITQALAQRALLNDTLFLKREEWESCRVPGPDANLTDACPFGDLYEGSSKCTDIRLRDFVGGYQKRYGDLLASCSQFDTPSFIDQCERCTGSIEVNRDYFLEQLHAGSNETEAQLCTLSLVIAIAADKIDNASWVGDFYRCLPLLDTKVPEKKEKSYIKIPSSVGKALLAVLIATTGLILVVVLIKYVNKKEDLPKLLEGKEISTWSGLYRFSKAEIENAINHGNQRMCLGSGSAGRVYRGTLPSGQLVAIKHIYKSSMSDSFTREVEGLTRIRHPNLVCLFGCCVEGGEKFLVYEFCSNGNLAQHLLRSDGVLSWDKRVKILRDCALALRFLHTHPDGCIVHRDIKLTNILLTETMEAKLSDFGLARMIGMEESKVFTDVRGTIGYMDPEYMSNAKLTCASDVYSFGIVSLQILSGRRVIELDIDARDSLTRRAKDVATGKRPPSDFEDPRLNGKFVLEDFESILKVAVLCVSKSSKGRPPIEEVFEEMDKAWKNTAATMGNKSRNGWTSVATPSRSLDLVEV</sequence>
<dbReference type="EMBL" id="JAINDJ010000005">
    <property type="protein sequence ID" value="KAG9446036.1"/>
    <property type="molecule type" value="Genomic_DNA"/>
</dbReference>
<reference evidence="4 5" key="1">
    <citation type="submission" date="2021-07" db="EMBL/GenBank/DDBJ databases">
        <title>The Aristolochia fimbriata genome: insights into angiosperm evolution, floral development and chemical biosynthesis.</title>
        <authorList>
            <person name="Jiao Y."/>
        </authorList>
    </citation>
    <scope>NUCLEOTIDE SEQUENCE [LARGE SCALE GENOMIC DNA]</scope>
    <source>
        <strain evidence="4">IBCAS-2021</strain>
        <tissue evidence="4">Leaf</tissue>
    </source>
</reference>
<dbReference type="GO" id="GO:0005524">
    <property type="term" value="F:ATP binding"/>
    <property type="evidence" value="ECO:0007669"/>
    <property type="project" value="InterPro"/>
</dbReference>
<feature type="transmembrane region" description="Helical" evidence="1">
    <location>
        <begin position="239"/>
        <end position="260"/>
    </location>
</feature>
<dbReference type="PROSITE" id="PS51257">
    <property type="entry name" value="PROKAR_LIPOPROTEIN"/>
    <property type="match status" value="1"/>
</dbReference>
<dbReference type="InterPro" id="IPR000719">
    <property type="entry name" value="Prot_kinase_dom"/>
</dbReference>
<comment type="caution">
    <text evidence="4">The sequence shown here is derived from an EMBL/GenBank/DDBJ whole genome shotgun (WGS) entry which is preliminary data.</text>
</comment>
<keyword evidence="1" id="KW-0472">Membrane</keyword>
<keyword evidence="1" id="KW-1133">Transmembrane helix</keyword>
<dbReference type="SMART" id="SM00220">
    <property type="entry name" value="S_TKc"/>
    <property type="match status" value="1"/>
</dbReference>
<protein>
    <recommendedName>
        <fullName evidence="3">Protein kinase domain-containing protein</fullName>
    </recommendedName>
</protein>
<name>A0AAV7EDV1_ARIFI</name>
<feature type="domain" description="Protein kinase" evidence="3">
    <location>
        <begin position="296"/>
        <end position="567"/>
    </location>
</feature>
<keyword evidence="1" id="KW-0812">Transmembrane</keyword>
<dbReference type="AlphaFoldDB" id="A0AAV7EDV1"/>
<dbReference type="SUPFAM" id="SSF56112">
    <property type="entry name" value="Protein kinase-like (PK-like)"/>
    <property type="match status" value="1"/>
</dbReference>
<evidence type="ECO:0000313" key="5">
    <source>
        <dbReference type="Proteomes" id="UP000825729"/>
    </source>
</evidence>
<organism evidence="4 5">
    <name type="scientific">Aristolochia fimbriata</name>
    <name type="common">White veined hardy Dutchman's pipe vine</name>
    <dbReference type="NCBI Taxonomy" id="158543"/>
    <lineage>
        <taxon>Eukaryota</taxon>
        <taxon>Viridiplantae</taxon>
        <taxon>Streptophyta</taxon>
        <taxon>Embryophyta</taxon>
        <taxon>Tracheophyta</taxon>
        <taxon>Spermatophyta</taxon>
        <taxon>Magnoliopsida</taxon>
        <taxon>Magnoliidae</taxon>
        <taxon>Piperales</taxon>
        <taxon>Aristolochiaceae</taxon>
        <taxon>Aristolochia</taxon>
    </lineage>
</organism>
<evidence type="ECO:0000259" key="3">
    <source>
        <dbReference type="PROSITE" id="PS50011"/>
    </source>
</evidence>
<dbReference type="FunFam" id="1.10.510.10:FF:000530">
    <property type="entry name" value="probable receptor-like protein kinase At5g59700"/>
    <property type="match status" value="1"/>
</dbReference>
<dbReference type="PANTHER" id="PTHR48006">
    <property type="entry name" value="LEUCINE-RICH REPEAT-CONTAINING PROTEIN DDB_G0281931-RELATED"/>
    <property type="match status" value="1"/>
</dbReference>
<dbReference type="Pfam" id="PF19160">
    <property type="entry name" value="SPARK"/>
    <property type="match status" value="1"/>
</dbReference>
<dbReference type="PANTHER" id="PTHR48006:SF92">
    <property type="entry name" value="LRR RECEPTOR-LIKE SERINE_THREONINE-PROTEIN KINASE GSO1"/>
    <property type="match status" value="1"/>
</dbReference>
<dbReference type="Proteomes" id="UP000825729">
    <property type="component" value="Unassembled WGS sequence"/>
</dbReference>
<dbReference type="GO" id="GO:0004672">
    <property type="term" value="F:protein kinase activity"/>
    <property type="evidence" value="ECO:0007669"/>
    <property type="project" value="InterPro"/>
</dbReference>